<reference evidence="1 2" key="1">
    <citation type="submission" date="2017-05" db="EMBL/GenBank/DDBJ databases">
        <authorList>
            <person name="Varghese N."/>
            <person name="Submissions S."/>
        </authorList>
    </citation>
    <scope>NUCLEOTIDE SEQUENCE [LARGE SCALE GENOMIC DNA]</scope>
    <source>
        <strain evidence="1 2">DSM 21985</strain>
    </source>
</reference>
<dbReference type="EMBL" id="FXTP01000001">
    <property type="protein sequence ID" value="SMO36679.1"/>
    <property type="molecule type" value="Genomic_DNA"/>
</dbReference>
<dbReference type="AlphaFoldDB" id="A0A521APB0"/>
<gene>
    <name evidence="1" type="ORF">SAMN06265219_101295</name>
</gene>
<sequence>MDLQTEKDFIKAELDKVDDIHLVKAIKHILASGTAKNYEHSKNPMSKETFYKRNEISRQGIEEDALISQEEAKQYFVRKNDQ</sequence>
<proteinExistence type="predicted"/>
<dbReference type="RefSeq" id="WP_142452806.1">
    <property type="nucleotide sequence ID" value="NZ_FXTP01000001.1"/>
</dbReference>
<protein>
    <submittedName>
        <fullName evidence="1">Uncharacterized protein</fullName>
    </submittedName>
</protein>
<keyword evidence="2" id="KW-1185">Reference proteome</keyword>
<dbReference type="Proteomes" id="UP000317557">
    <property type="component" value="Unassembled WGS sequence"/>
</dbReference>
<name>A0A521APB0_9BACT</name>
<evidence type="ECO:0000313" key="1">
    <source>
        <dbReference type="EMBL" id="SMO36679.1"/>
    </source>
</evidence>
<organism evidence="1 2">
    <name type="scientific">Gracilimonas mengyeensis</name>
    <dbReference type="NCBI Taxonomy" id="1302730"/>
    <lineage>
        <taxon>Bacteria</taxon>
        <taxon>Pseudomonadati</taxon>
        <taxon>Balneolota</taxon>
        <taxon>Balneolia</taxon>
        <taxon>Balneolales</taxon>
        <taxon>Balneolaceae</taxon>
        <taxon>Gracilimonas</taxon>
    </lineage>
</organism>
<evidence type="ECO:0000313" key="2">
    <source>
        <dbReference type="Proteomes" id="UP000317557"/>
    </source>
</evidence>
<accession>A0A521APB0</accession>